<evidence type="ECO:0000313" key="2">
    <source>
        <dbReference type="EMBL" id="CAL2082952.1"/>
    </source>
</evidence>
<dbReference type="RefSeq" id="WP_348711410.1">
    <property type="nucleotide sequence ID" value="NZ_CAXIXY010000004.1"/>
</dbReference>
<dbReference type="Pfam" id="PF14343">
    <property type="entry name" value="PrcB_C"/>
    <property type="match status" value="1"/>
</dbReference>
<evidence type="ECO:0000259" key="1">
    <source>
        <dbReference type="Pfam" id="PF14343"/>
    </source>
</evidence>
<protein>
    <submittedName>
        <fullName evidence="2">Protease stability complex PrcB-like protein</fullName>
    </submittedName>
</protein>
<keyword evidence="3" id="KW-1185">Reference proteome</keyword>
<organism evidence="2 3">
    <name type="scientific">Tenacibaculum platacis</name>
    <dbReference type="NCBI Taxonomy" id="3137852"/>
    <lineage>
        <taxon>Bacteria</taxon>
        <taxon>Pseudomonadati</taxon>
        <taxon>Bacteroidota</taxon>
        <taxon>Flavobacteriia</taxon>
        <taxon>Flavobacteriales</taxon>
        <taxon>Flavobacteriaceae</taxon>
        <taxon>Tenacibaculum</taxon>
    </lineage>
</organism>
<sequence>MRFVVVIFVSLLTLSCANKTMGQTDQENKIVNLYEGTLNGAGAEGFEKGNIIIQSQEAWQSIVNKLNSVNEVTGQFNSTIDFSKNNVIIAVDRVRSTSGFSIKLSKAQEQKDMLELNVLTKGPGPTDMVATVITQPIHIILINKTDKKIVFVEK</sequence>
<gene>
    <name evidence="2" type="ORF">T190607A01A_20054</name>
</gene>
<dbReference type="EMBL" id="CAXIXY010000004">
    <property type="protein sequence ID" value="CAL2082952.1"/>
    <property type="molecule type" value="Genomic_DNA"/>
</dbReference>
<reference evidence="2 3" key="1">
    <citation type="submission" date="2024-05" db="EMBL/GenBank/DDBJ databases">
        <authorList>
            <person name="Duchaud E."/>
        </authorList>
    </citation>
    <scope>NUCLEOTIDE SEQUENCE [LARGE SCALE GENOMIC DNA]</scope>
    <source>
        <strain evidence="2">Ena-SAMPLE-TAB-13-05-2024-13:56:06:370-140302</strain>
    </source>
</reference>
<dbReference type="InterPro" id="IPR025748">
    <property type="entry name" value="PrcB_C_dom"/>
</dbReference>
<comment type="caution">
    <text evidence="2">The sequence shown here is derived from an EMBL/GenBank/DDBJ whole genome shotgun (WGS) entry which is preliminary data.</text>
</comment>
<name>A0ABM9NXJ4_9FLAO</name>
<evidence type="ECO:0000313" key="3">
    <source>
        <dbReference type="Proteomes" id="UP001497416"/>
    </source>
</evidence>
<proteinExistence type="predicted"/>
<feature type="domain" description="PrcB C-terminal" evidence="1">
    <location>
        <begin position="94"/>
        <end position="142"/>
    </location>
</feature>
<dbReference type="PROSITE" id="PS51257">
    <property type="entry name" value="PROKAR_LIPOPROTEIN"/>
    <property type="match status" value="1"/>
</dbReference>
<accession>A0ABM9NXJ4</accession>
<dbReference type="Proteomes" id="UP001497416">
    <property type="component" value="Unassembled WGS sequence"/>
</dbReference>